<dbReference type="EMBL" id="WOWK01000060">
    <property type="protein sequence ID" value="KAF0322607.1"/>
    <property type="molecule type" value="Genomic_DNA"/>
</dbReference>
<dbReference type="Proteomes" id="UP000434172">
    <property type="component" value="Unassembled WGS sequence"/>
</dbReference>
<dbReference type="AlphaFoldDB" id="A0A8H3WDD1"/>
<proteinExistence type="predicted"/>
<name>A0A8H3WDD1_9PEZI</name>
<comment type="caution">
    <text evidence="1">The sequence shown here is derived from an EMBL/GenBank/DDBJ whole genome shotgun (WGS) entry which is preliminary data.</text>
</comment>
<organism evidence="1 2">
    <name type="scientific">Colletotrichum asianum</name>
    <dbReference type="NCBI Taxonomy" id="702518"/>
    <lineage>
        <taxon>Eukaryota</taxon>
        <taxon>Fungi</taxon>
        <taxon>Dikarya</taxon>
        <taxon>Ascomycota</taxon>
        <taxon>Pezizomycotina</taxon>
        <taxon>Sordariomycetes</taxon>
        <taxon>Hypocreomycetidae</taxon>
        <taxon>Glomerellales</taxon>
        <taxon>Glomerellaceae</taxon>
        <taxon>Colletotrichum</taxon>
        <taxon>Colletotrichum gloeosporioides species complex</taxon>
    </lineage>
</organism>
<evidence type="ECO:0000313" key="2">
    <source>
        <dbReference type="Proteomes" id="UP000434172"/>
    </source>
</evidence>
<sequence length="224" mass="24303">MLSSRTGSNIGDDLLIYLWDASIVILQSSQGLRCSHVCKSTMALAASGRWRTMYPGPRHDKLQGSPSRCIRSRYPLSRGIFGKWCDCWGPAAPWASAALLTVIRPANQLHFARLQSNTGVGKQTARHTGTTMNSDCWEPPGHWGDARPDGAGCAAPILDCSCHVSNQLCRGLQYRKSTAAAIVASWTCSDPTMRQPCCGIPGFKGLPRMATNLAVALRAGRMER</sequence>
<evidence type="ECO:0000313" key="1">
    <source>
        <dbReference type="EMBL" id="KAF0322607.1"/>
    </source>
</evidence>
<accession>A0A8H3WDD1</accession>
<keyword evidence="2" id="KW-1185">Reference proteome</keyword>
<protein>
    <submittedName>
        <fullName evidence="1">Uncharacterized protein</fullName>
    </submittedName>
</protein>
<reference evidence="1 2" key="1">
    <citation type="submission" date="2019-12" db="EMBL/GenBank/DDBJ databases">
        <title>A genome sequence resource for the geographically widespread anthracnose pathogen Colletotrichum asianum.</title>
        <authorList>
            <person name="Meng Y."/>
        </authorList>
    </citation>
    <scope>NUCLEOTIDE SEQUENCE [LARGE SCALE GENOMIC DNA]</scope>
    <source>
        <strain evidence="1 2">ICMP 18580</strain>
    </source>
</reference>
<gene>
    <name evidence="1" type="ORF">GQ607_010270</name>
</gene>